<name>A0A5N5TJ10_9CRUS</name>
<dbReference type="InterPro" id="IPR036181">
    <property type="entry name" value="MIT_dom_sf"/>
</dbReference>
<dbReference type="InterPro" id="IPR036047">
    <property type="entry name" value="F-box-like_dom_sf"/>
</dbReference>
<evidence type="ECO:0000256" key="1">
    <source>
        <dbReference type="ARBA" id="ARBA00004496"/>
    </source>
</evidence>
<accession>A0A5N5TJ10</accession>
<reference evidence="10 11" key="1">
    <citation type="journal article" date="2019" name="PLoS Biol.">
        <title>Sex chromosomes control vertical transmission of feminizing Wolbachia symbionts in an isopod.</title>
        <authorList>
            <person name="Becking T."/>
            <person name="Chebbi M.A."/>
            <person name="Giraud I."/>
            <person name="Moumen B."/>
            <person name="Laverre T."/>
            <person name="Caubet Y."/>
            <person name="Peccoud J."/>
            <person name="Gilbert C."/>
            <person name="Cordaux R."/>
        </authorList>
    </citation>
    <scope>NUCLEOTIDE SEQUENCE [LARGE SCALE GENOMIC DNA]</scope>
    <source>
        <strain evidence="10">ANa2</strain>
        <tissue evidence="10">Whole body excluding digestive tract and cuticle</tissue>
    </source>
</reference>
<proteinExistence type="predicted"/>
<sequence length="415" mass="48073">MTDMNSEELLSSFRQEWRRELHTNTSTRKDTSELSRQNSSFCSHKASHSSEVQDGIHSDLEIEAANLFRKGVQLEQNGQLYEAIRFYRKAIALVPDIETRVHNKYVQERLEDNFCDEETEDEGSLLEDPECKDLITRFENLLVGNDAVCQPQTSQQGFHLSYLPNEMVEKIISWVIGSELDLESLEKLASVCRGLFLMCRKPELWRKACLRVWGINTGDLNVYPTWRDMFIYRARPRFNGCYISKTTYFRSGENSFQDLSYQPWHIVCYYRFFSQGHVLMLTSSEEPQNVVANLKNLSTKNPQVLVGHFRIHGASLTMLFRKINMNLNNNKHRKRRRGQGTTDVAETTFQIEMEVKAIRGRPHWQLVWRGYSVASSYQNGSHATSIVNVSDQNNFPSLNFSKVKSYSAESTSPLF</sequence>
<comment type="caution">
    <text evidence="10">The sequence shown here is derived from an EMBL/GenBank/DDBJ whole genome shotgun (WGS) entry which is preliminary data.</text>
</comment>
<dbReference type="GO" id="GO:0016567">
    <property type="term" value="P:protein ubiquitination"/>
    <property type="evidence" value="ECO:0007669"/>
    <property type="project" value="UniProtKB-UniPathway"/>
</dbReference>
<feature type="repeat" description="TPR" evidence="7">
    <location>
        <begin position="64"/>
        <end position="97"/>
    </location>
</feature>
<protein>
    <recommendedName>
        <fullName evidence="3">F-box only protein 9</fullName>
    </recommendedName>
</protein>
<dbReference type="InterPro" id="IPR001810">
    <property type="entry name" value="F-box_dom"/>
</dbReference>
<evidence type="ECO:0000256" key="2">
    <source>
        <dbReference type="ARBA" id="ARBA00004906"/>
    </source>
</evidence>
<organism evidence="10 11">
    <name type="scientific">Armadillidium nasatum</name>
    <dbReference type="NCBI Taxonomy" id="96803"/>
    <lineage>
        <taxon>Eukaryota</taxon>
        <taxon>Metazoa</taxon>
        <taxon>Ecdysozoa</taxon>
        <taxon>Arthropoda</taxon>
        <taxon>Crustacea</taxon>
        <taxon>Multicrustacea</taxon>
        <taxon>Malacostraca</taxon>
        <taxon>Eumalacostraca</taxon>
        <taxon>Peracarida</taxon>
        <taxon>Isopoda</taxon>
        <taxon>Oniscidea</taxon>
        <taxon>Crinocheta</taxon>
        <taxon>Armadillidiidae</taxon>
        <taxon>Armadillidium</taxon>
    </lineage>
</organism>
<dbReference type="InterPro" id="IPR045464">
    <property type="entry name" value="Hrt3/FBXO9_C"/>
</dbReference>
<dbReference type="SUPFAM" id="SSF116846">
    <property type="entry name" value="MIT domain"/>
    <property type="match status" value="1"/>
</dbReference>
<comment type="subcellular location">
    <subcellularLocation>
        <location evidence="1">Cytoplasm</location>
    </subcellularLocation>
</comment>
<evidence type="ECO:0000256" key="3">
    <source>
        <dbReference type="ARBA" id="ARBA00019775"/>
    </source>
</evidence>
<evidence type="ECO:0000259" key="9">
    <source>
        <dbReference type="PROSITE" id="PS50181"/>
    </source>
</evidence>
<dbReference type="Pfam" id="PF19270">
    <property type="entry name" value="FBO_C"/>
    <property type="match status" value="1"/>
</dbReference>
<evidence type="ECO:0000256" key="4">
    <source>
        <dbReference type="ARBA" id="ARBA00022490"/>
    </source>
</evidence>
<dbReference type="Gene3D" id="1.20.1280.50">
    <property type="match status" value="1"/>
</dbReference>
<feature type="domain" description="F-box" evidence="9">
    <location>
        <begin position="157"/>
        <end position="208"/>
    </location>
</feature>
<dbReference type="GO" id="GO:0019005">
    <property type="term" value="C:SCF ubiquitin ligase complex"/>
    <property type="evidence" value="ECO:0007669"/>
    <property type="project" value="TreeGrafter"/>
</dbReference>
<dbReference type="CDD" id="cd22089">
    <property type="entry name" value="F-box_FBXO9"/>
    <property type="match status" value="1"/>
</dbReference>
<dbReference type="PROSITE" id="PS50181">
    <property type="entry name" value="FBOX"/>
    <property type="match status" value="1"/>
</dbReference>
<evidence type="ECO:0000256" key="6">
    <source>
        <dbReference type="ARBA" id="ARBA00022803"/>
    </source>
</evidence>
<keyword evidence="4" id="KW-0963">Cytoplasm</keyword>
<feature type="region of interest" description="Disordered" evidence="8">
    <location>
        <begin position="22"/>
        <end position="54"/>
    </location>
</feature>
<keyword evidence="11" id="KW-1185">Reference proteome</keyword>
<dbReference type="EMBL" id="SEYY01001196">
    <property type="protein sequence ID" value="KAB7505565.1"/>
    <property type="molecule type" value="Genomic_DNA"/>
</dbReference>
<keyword evidence="6 7" id="KW-0802">TPR repeat</keyword>
<dbReference type="GO" id="GO:0031146">
    <property type="term" value="P:SCF-dependent proteasomal ubiquitin-dependent protein catabolic process"/>
    <property type="evidence" value="ECO:0007669"/>
    <property type="project" value="TreeGrafter"/>
</dbReference>
<dbReference type="PANTHER" id="PTHR12874:SF29">
    <property type="entry name" value="F-BOX ONLY PROTEIN 9"/>
    <property type="match status" value="1"/>
</dbReference>
<evidence type="ECO:0000256" key="5">
    <source>
        <dbReference type="ARBA" id="ARBA00022786"/>
    </source>
</evidence>
<dbReference type="GO" id="GO:0005737">
    <property type="term" value="C:cytoplasm"/>
    <property type="evidence" value="ECO:0007669"/>
    <property type="project" value="UniProtKB-SubCell"/>
</dbReference>
<feature type="compositionally biased region" description="Basic and acidic residues" evidence="8">
    <location>
        <begin position="22"/>
        <end position="33"/>
    </location>
</feature>
<gene>
    <name evidence="10" type="primary">FBXO9_0</name>
    <name evidence="10" type="ORF">Anas_00316</name>
</gene>
<evidence type="ECO:0000313" key="10">
    <source>
        <dbReference type="EMBL" id="KAB7505565.1"/>
    </source>
</evidence>
<comment type="pathway">
    <text evidence="2">Protein modification; protein ubiquitination.</text>
</comment>
<dbReference type="OrthoDB" id="2117972at2759"/>
<dbReference type="Pfam" id="PF12937">
    <property type="entry name" value="F-box-like"/>
    <property type="match status" value="1"/>
</dbReference>
<evidence type="ECO:0000313" key="11">
    <source>
        <dbReference type="Proteomes" id="UP000326759"/>
    </source>
</evidence>
<dbReference type="SUPFAM" id="SSF81383">
    <property type="entry name" value="F-box domain"/>
    <property type="match status" value="1"/>
</dbReference>
<evidence type="ECO:0000256" key="7">
    <source>
        <dbReference type="PROSITE-ProRule" id="PRU00339"/>
    </source>
</evidence>
<evidence type="ECO:0000256" key="8">
    <source>
        <dbReference type="SAM" id="MobiDB-lite"/>
    </source>
</evidence>
<keyword evidence="5" id="KW-0833">Ubl conjugation pathway</keyword>
<dbReference type="InterPro" id="IPR019734">
    <property type="entry name" value="TPR_rpt"/>
</dbReference>
<dbReference type="Proteomes" id="UP000326759">
    <property type="component" value="Unassembled WGS sequence"/>
</dbReference>
<dbReference type="UniPathway" id="UPA00143"/>
<dbReference type="AlphaFoldDB" id="A0A5N5TJ10"/>
<dbReference type="PROSITE" id="PS50005">
    <property type="entry name" value="TPR"/>
    <property type="match status" value="1"/>
</dbReference>
<dbReference type="PANTHER" id="PTHR12874">
    <property type="entry name" value="F-BOX ONLY PROTEIN 48-RELATED"/>
    <property type="match status" value="1"/>
</dbReference>